<accession>A0A2D0IX79</accession>
<evidence type="ECO:0008006" key="4">
    <source>
        <dbReference type="Google" id="ProtNLM"/>
    </source>
</evidence>
<evidence type="ECO:0000313" key="2">
    <source>
        <dbReference type="EMBL" id="PHM26519.1"/>
    </source>
</evidence>
<dbReference type="RefSeq" id="WP_244208741.1">
    <property type="nucleotide sequence ID" value="NZ_CAWNOJ010000042.1"/>
</dbReference>
<organism evidence="2 3">
    <name type="scientific">Xenorhabdus ehlersii</name>
    <dbReference type="NCBI Taxonomy" id="290111"/>
    <lineage>
        <taxon>Bacteria</taxon>
        <taxon>Pseudomonadati</taxon>
        <taxon>Pseudomonadota</taxon>
        <taxon>Gammaproteobacteria</taxon>
        <taxon>Enterobacterales</taxon>
        <taxon>Morganellaceae</taxon>
        <taxon>Xenorhabdus</taxon>
    </lineage>
</organism>
<comment type="caution">
    <text evidence="2">The sequence shown here is derived from an EMBL/GenBank/DDBJ whole genome shotgun (WGS) entry which is preliminary data.</text>
</comment>
<keyword evidence="1" id="KW-0732">Signal</keyword>
<reference evidence="2 3" key="1">
    <citation type="journal article" date="2017" name="Nat. Microbiol.">
        <title>Natural product diversity associated with the nematode symbionts Photorhabdus and Xenorhabdus.</title>
        <authorList>
            <person name="Tobias N.J."/>
            <person name="Wolff H."/>
            <person name="Djahanschiri B."/>
            <person name="Grundmann F."/>
            <person name="Kronenwerth M."/>
            <person name="Shi Y.M."/>
            <person name="Simonyi S."/>
            <person name="Grun P."/>
            <person name="Shapiro-Ilan D."/>
            <person name="Pidot S.J."/>
            <person name="Stinear T.P."/>
            <person name="Ebersberger I."/>
            <person name="Bode H.B."/>
        </authorList>
    </citation>
    <scope>NUCLEOTIDE SEQUENCE [LARGE SCALE GENOMIC DNA]</scope>
    <source>
        <strain evidence="2 3">DSM 16337</strain>
    </source>
</reference>
<evidence type="ECO:0000313" key="3">
    <source>
        <dbReference type="Proteomes" id="UP000225605"/>
    </source>
</evidence>
<sequence length="111" mass="12970">MLMLRMLRKMTTFLFMSLSYYPVMANSSSSSSSGTIYFHGAIVESPCQLNWDKEHTEMVCWYNGKQLIKEKNIEYQKDRKTPLSIEKHIGTEEIKWVGKNKKLGIVTITYH</sequence>
<protein>
    <recommendedName>
        <fullName evidence="4">Type 1 fimbrial protein</fullName>
    </recommendedName>
</protein>
<proteinExistence type="predicted"/>
<gene>
    <name evidence="2" type="ORF">Xehl_00859</name>
</gene>
<dbReference type="AlphaFoldDB" id="A0A2D0IX79"/>
<evidence type="ECO:0000256" key="1">
    <source>
        <dbReference type="SAM" id="SignalP"/>
    </source>
</evidence>
<dbReference type="Proteomes" id="UP000225605">
    <property type="component" value="Unassembled WGS sequence"/>
</dbReference>
<dbReference type="EMBL" id="NIBT01000003">
    <property type="protein sequence ID" value="PHM26519.1"/>
    <property type="molecule type" value="Genomic_DNA"/>
</dbReference>
<feature type="signal peptide" evidence="1">
    <location>
        <begin position="1"/>
        <end position="25"/>
    </location>
</feature>
<feature type="chain" id="PRO_5012542137" description="Type 1 fimbrial protein" evidence="1">
    <location>
        <begin position="26"/>
        <end position="111"/>
    </location>
</feature>
<name>A0A2D0IX79_9GAMM</name>